<dbReference type="CDD" id="cd15482">
    <property type="entry name" value="Sialidase_non-viral"/>
    <property type="match status" value="1"/>
</dbReference>
<dbReference type="SUPFAM" id="SSF50939">
    <property type="entry name" value="Sialidases"/>
    <property type="match status" value="1"/>
</dbReference>
<dbReference type="AlphaFoldDB" id="X1DE91"/>
<organism evidence="2">
    <name type="scientific">marine sediment metagenome</name>
    <dbReference type="NCBI Taxonomy" id="412755"/>
    <lineage>
        <taxon>unclassified sequences</taxon>
        <taxon>metagenomes</taxon>
        <taxon>ecological metagenomes</taxon>
    </lineage>
</organism>
<dbReference type="InterPro" id="IPR011040">
    <property type="entry name" value="Sialidase"/>
</dbReference>
<gene>
    <name evidence="2" type="ORF">S03H2_08366</name>
</gene>
<comment type="caution">
    <text evidence="2">The sequence shown here is derived from an EMBL/GenBank/DDBJ whole genome shotgun (WGS) entry which is preliminary data.</text>
</comment>
<name>X1DE91_9ZZZZ</name>
<feature type="non-terminal residue" evidence="2">
    <location>
        <position position="1"/>
    </location>
</feature>
<protein>
    <recommendedName>
        <fullName evidence="1">Sialidase domain-containing protein</fullName>
    </recommendedName>
</protein>
<dbReference type="InterPro" id="IPR036278">
    <property type="entry name" value="Sialidase_sf"/>
</dbReference>
<proteinExistence type="predicted"/>
<dbReference type="Gene3D" id="2.120.10.10">
    <property type="match status" value="1"/>
</dbReference>
<reference evidence="2" key="1">
    <citation type="journal article" date="2014" name="Front. Microbiol.">
        <title>High frequency of phylogenetically diverse reductive dehalogenase-homologous genes in deep subseafloor sedimentary metagenomes.</title>
        <authorList>
            <person name="Kawai M."/>
            <person name="Futagami T."/>
            <person name="Toyoda A."/>
            <person name="Takaki Y."/>
            <person name="Nishi S."/>
            <person name="Hori S."/>
            <person name="Arai W."/>
            <person name="Tsubouchi T."/>
            <person name="Morono Y."/>
            <person name="Uchiyama I."/>
            <person name="Ito T."/>
            <person name="Fujiyama A."/>
            <person name="Inagaki F."/>
            <person name="Takami H."/>
        </authorList>
    </citation>
    <scope>NUCLEOTIDE SEQUENCE</scope>
    <source>
        <strain evidence="2">Expedition CK06-06</strain>
    </source>
</reference>
<feature type="domain" description="Sialidase" evidence="1">
    <location>
        <begin position="20"/>
        <end position="132"/>
    </location>
</feature>
<evidence type="ECO:0000313" key="2">
    <source>
        <dbReference type="EMBL" id="GAH18507.1"/>
    </source>
</evidence>
<dbReference type="EMBL" id="BARU01004057">
    <property type="protein sequence ID" value="GAH18507.1"/>
    <property type="molecule type" value="Genomic_DNA"/>
</dbReference>
<accession>X1DE91</accession>
<dbReference type="Pfam" id="PF13088">
    <property type="entry name" value="BNR_2"/>
    <property type="match status" value="1"/>
</dbReference>
<evidence type="ECO:0000259" key="1">
    <source>
        <dbReference type="Pfam" id="PF13088"/>
    </source>
</evidence>
<sequence>GSTFDTGNEHFLVFEGPNNSLMAIWTQSTYEGAGDHRIVFSRSDDEGKTWSSPFRIAGPRKPGDGYMASWGFPLISSSGRIYVVYNQYQGIDDVIHQITGTMDCVYSDDMGKTWSSPVTIPMKRGPYDHPDAKVPSNWIVWQIPIRDLKGRWFTGFTRWVSKAVRTLAHNDSWTAWESVVEFMRFENINENPEPQDIKITYSAWGKDALRTPHYANPT</sequence>